<dbReference type="Pfam" id="PF07727">
    <property type="entry name" value="RVT_2"/>
    <property type="match status" value="1"/>
</dbReference>
<dbReference type="OrthoDB" id="3054497at2759"/>
<evidence type="ECO:0000259" key="1">
    <source>
        <dbReference type="Pfam" id="PF07727"/>
    </source>
</evidence>
<evidence type="ECO:0000313" key="3">
    <source>
        <dbReference type="Proteomes" id="UP000037035"/>
    </source>
</evidence>
<dbReference type="EMBL" id="LAVV01000710">
    <property type="protein sequence ID" value="KNZ64130.1"/>
    <property type="molecule type" value="Genomic_DNA"/>
</dbReference>
<dbReference type="STRING" id="27349.A0A0L6VV77"/>
<keyword evidence="3" id="KW-1185">Reference proteome</keyword>
<gene>
    <name evidence="2" type="ORF">VP01_1063g3</name>
</gene>
<sequence length="196" mass="22980">MAAADEELNSIKETISAVEKKKARLCIQGFSQIPGLDYDNTFAPTGKFTSLLIVLTLSVDRKLPIRQFDVKSDFLFQQKKSLYGLKQARENWFETLTLWFESIKFNHSKADPCWVIWIISKNCSLNDFLICWLTIWTHYLEWTTQACRYQRMLVGQNSLVSEFEKLKINYWTHTRILNYLACRKRPDLALSYAESS</sequence>
<dbReference type="AlphaFoldDB" id="A0A0L6VV77"/>
<protein>
    <recommendedName>
        <fullName evidence="1">Reverse transcriptase Ty1/copia-type domain-containing protein</fullName>
    </recommendedName>
</protein>
<accession>A0A0L6VV77</accession>
<dbReference type="Proteomes" id="UP000037035">
    <property type="component" value="Unassembled WGS sequence"/>
</dbReference>
<comment type="caution">
    <text evidence="2">The sequence shown here is derived from an EMBL/GenBank/DDBJ whole genome shotgun (WGS) entry which is preliminary data.</text>
</comment>
<feature type="domain" description="Reverse transcriptase Ty1/copia-type" evidence="1">
    <location>
        <begin position="17"/>
        <end position="76"/>
    </location>
</feature>
<dbReference type="VEuPathDB" id="FungiDB:VP01_1063g3"/>
<dbReference type="InterPro" id="IPR013103">
    <property type="entry name" value="RVT_2"/>
</dbReference>
<name>A0A0L6VV77_9BASI</name>
<proteinExistence type="predicted"/>
<organism evidence="2 3">
    <name type="scientific">Puccinia sorghi</name>
    <dbReference type="NCBI Taxonomy" id="27349"/>
    <lineage>
        <taxon>Eukaryota</taxon>
        <taxon>Fungi</taxon>
        <taxon>Dikarya</taxon>
        <taxon>Basidiomycota</taxon>
        <taxon>Pucciniomycotina</taxon>
        <taxon>Pucciniomycetes</taxon>
        <taxon>Pucciniales</taxon>
        <taxon>Pucciniaceae</taxon>
        <taxon>Puccinia</taxon>
    </lineage>
</organism>
<reference evidence="2 3" key="1">
    <citation type="submission" date="2015-08" db="EMBL/GenBank/DDBJ databases">
        <title>Next Generation Sequencing and Analysis of the Genome of Puccinia sorghi L Schw, the Causal Agent of Maize Common Rust.</title>
        <authorList>
            <person name="Rochi L."/>
            <person name="Burguener G."/>
            <person name="Darino M."/>
            <person name="Turjanski A."/>
            <person name="Kreff E."/>
            <person name="Dieguez M.J."/>
            <person name="Sacco F."/>
        </authorList>
    </citation>
    <scope>NUCLEOTIDE SEQUENCE [LARGE SCALE GENOMIC DNA]</scope>
    <source>
        <strain evidence="2 3">RO10H11247</strain>
    </source>
</reference>
<evidence type="ECO:0000313" key="2">
    <source>
        <dbReference type="EMBL" id="KNZ64130.1"/>
    </source>
</evidence>